<comment type="caution">
    <text evidence="3">The sequence shown here is derived from an EMBL/GenBank/DDBJ whole genome shotgun (WGS) entry which is preliminary data.</text>
</comment>
<dbReference type="OrthoDB" id="20872at2759"/>
<dbReference type="Gene3D" id="3.40.50.1580">
    <property type="entry name" value="Nucleoside phosphorylase domain"/>
    <property type="match status" value="1"/>
</dbReference>
<evidence type="ECO:0000313" key="4">
    <source>
        <dbReference type="Proteomes" id="UP000008784"/>
    </source>
</evidence>
<dbReference type="RefSeq" id="XP_011125838.1">
    <property type="nucleotide sequence ID" value="XM_011127536.1"/>
</dbReference>
<dbReference type="GeneID" id="22896733"/>
<dbReference type="InterPro" id="IPR056002">
    <property type="entry name" value="DUF7580"/>
</dbReference>
<dbReference type="STRING" id="756982.G1XMX6"/>
<dbReference type="Pfam" id="PF24476">
    <property type="entry name" value="DUF7580"/>
    <property type="match status" value="1"/>
</dbReference>
<organism evidence="3 4">
    <name type="scientific">Arthrobotrys oligospora (strain ATCC 24927 / CBS 115.81 / DSM 1491)</name>
    <name type="common">Nematode-trapping fungus</name>
    <name type="synonym">Didymozoophaga oligospora</name>
    <dbReference type="NCBI Taxonomy" id="756982"/>
    <lineage>
        <taxon>Eukaryota</taxon>
        <taxon>Fungi</taxon>
        <taxon>Dikarya</taxon>
        <taxon>Ascomycota</taxon>
        <taxon>Pezizomycotina</taxon>
        <taxon>Orbiliomycetes</taxon>
        <taxon>Orbiliales</taxon>
        <taxon>Orbiliaceae</taxon>
        <taxon>Orbilia</taxon>
        <taxon>Orbilia oligospora</taxon>
    </lineage>
</organism>
<dbReference type="Pfam" id="PF01048">
    <property type="entry name" value="PNP_UDP_1"/>
    <property type="match status" value="1"/>
</dbReference>
<evidence type="ECO:0000313" key="3">
    <source>
        <dbReference type="EMBL" id="EGX45573.1"/>
    </source>
</evidence>
<dbReference type="HOGENOM" id="CLU_012073_1_0_1"/>
<dbReference type="InterPro" id="IPR000845">
    <property type="entry name" value="Nucleoside_phosphorylase_d"/>
</dbReference>
<dbReference type="OMA" id="EKACTWP"/>
<dbReference type="EMBL" id="ADOT01000259">
    <property type="protein sequence ID" value="EGX45573.1"/>
    <property type="molecule type" value="Genomic_DNA"/>
</dbReference>
<dbReference type="PANTHER" id="PTHR46082:SF6">
    <property type="entry name" value="AAA+ ATPASE DOMAIN-CONTAINING PROTEIN-RELATED"/>
    <property type="match status" value="1"/>
</dbReference>
<dbReference type="GO" id="GO:0003824">
    <property type="term" value="F:catalytic activity"/>
    <property type="evidence" value="ECO:0007669"/>
    <property type="project" value="InterPro"/>
</dbReference>
<dbReference type="GO" id="GO:0009116">
    <property type="term" value="P:nucleoside metabolic process"/>
    <property type="evidence" value="ECO:0007669"/>
    <property type="project" value="InterPro"/>
</dbReference>
<protein>
    <submittedName>
        <fullName evidence="3">Uncharacterized protein</fullName>
    </submittedName>
</protein>
<dbReference type="PANTHER" id="PTHR46082">
    <property type="entry name" value="ATP/GTP-BINDING PROTEIN-RELATED"/>
    <property type="match status" value="1"/>
</dbReference>
<gene>
    <name evidence="3" type="ORF">AOL_s00169g179</name>
</gene>
<dbReference type="Proteomes" id="UP000008784">
    <property type="component" value="Unassembled WGS sequence"/>
</dbReference>
<keyword evidence="4" id="KW-1185">Reference proteome</keyword>
<reference evidence="3 4" key="1">
    <citation type="journal article" date="2011" name="PLoS Pathog.">
        <title>Genomic and proteomic analyses of the fungus Arthrobotrys oligospora provide insights into nematode-trap formation.</title>
        <authorList>
            <person name="Yang J."/>
            <person name="Wang L."/>
            <person name="Ji X."/>
            <person name="Feng Y."/>
            <person name="Li X."/>
            <person name="Zou C."/>
            <person name="Xu J."/>
            <person name="Ren Y."/>
            <person name="Mi Q."/>
            <person name="Wu J."/>
            <person name="Liu S."/>
            <person name="Liu Y."/>
            <person name="Huang X."/>
            <person name="Wang H."/>
            <person name="Niu X."/>
            <person name="Li J."/>
            <person name="Liang L."/>
            <person name="Luo Y."/>
            <person name="Ji K."/>
            <person name="Zhou W."/>
            <person name="Yu Z."/>
            <person name="Li G."/>
            <person name="Liu Y."/>
            <person name="Li L."/>
            <person name="Qiao M."/>
            <person name="Feng L."/>
            <person name="Zhang K.-Q."/>
        </authorList>
    </citation>
    <scope>NUCLEOTIDE SEQUENCE [LARGE SCALE GENOMIC DNA]</scope>
    <source>
        <strain evidence="4">ATCC 24927 / CBS 115.81 / DSM 1491</strain>
    </source>
</reference>
<feature type="domain" description="Nucleoside phosphorylase" evidence="1">
    <location>
        <begin position="625"/>
        <end position="748"/>
    </location>
</feature>
<evidence type="ECO:0000259" key="1">
    <source>
        <dbReference type="Pfam" id="PF01048"/>
    </source>
</evidence>
<evidence type="ECO:0000259" key="2">
    <source>
        <dbReference type="Pfam" id="PF24476"/>
    </source>
</evidence>
<accession>G1XMX6</accession>
<dbReference type="InterPro" id="IPR053137">
    <property type="entry name" value="NLR-like"/>
</dbReference>
<proteinExistence type="predicted"/>
<dbReference type="AlphaFoldDB" id="G1XMX6"/>
<dbReference type="InParanoid" id="G1XMX6"/>
<dbReference type="SUPFAM" id="SSF53167">
    <property type="entry name" value="Purine and uridine phosphorylases"/>
    <property type="match status" value="1"/>
</dbReference>
<sequence length="998" mass="111641">MLSGTDDSPSEMAEMVFPIISELAAQLGQDTRKGDFGRLSGLLTLALVTIETLPSLPPQKADMFENRTRDVLQLLEKACTWPRAPNRASHISRSRILEFPTLKGLIKARDRLKSPATLKQSYACAYRGLRDFFSKRCYEGEAKALLEILNGAKMAQSFTADEMGLTDKMSEKNATPGYPAHVNESLYFALVEHTFCSCDVEHLKLARLRLDATEEFQDESVPFELAFSSLPTNFQNYSLQSESWQETMILVRKRIGKKQVFQDTESPRLPREHPEGEVLAHGDLCKHLSVRKSIPSMFNLSLEDSSSVPILREYMCAATPFRNIKSPQSISFARFLEEFRAQMSILDKFLLAYLLAKSVWQYHGSKWMRNPWTHNDIHFLEEEKAARNHKNVILASYNPYIVPHFTTSENCVGEYFLTSPGQLLSHRYPGILALAVMLIDIIGGRLPQEFRANEPYTYEKPRKCFISASIAKNELNCDVIYKGVIEKCLDSRLFERENAQFDPKEPQKGLKIRQSIIYKEIVRPLKYLMSIPNVASELPINRGGNPGHFGGGPTLNPIGTGSIPVPYQQNMSPVPICQSPYSPLILQASPGPLDARNPRLRTGSDLNVLHVPGLHKRPTSRSEFEIAIICALQTEYEAVELLIDEFWDETEGATPYRRAQGDQNTYTNGRIGKHNVVLTLLPGAGKVNSAKASSNLLISYPGIRLTLLVGICGGVPTYGEGKDIVLGDVVISSSITQYDFGSQLPNGFYCKKPFETPNTYIISPFLGKIQTSRNMKALKSRAFQHLQAIQRISTEEAKKYMYPGTSEDTLFQASSRHKHHASSDCDICKKCIKGSDPVCREALETLCTELRCDEKLIVLREKIARRTEVEISELDGHFHPIIHFGRMGSGDTVMKSGIYRDEIAEHYGVIAFEMEGAGIWDNPPWIIIKGVCDYADCHKNKKWQNFAAASAAAATKALLEQYNGTDGQSHPLTTCFGLIEANHAGYVSQLGANSLVRG</sequence>
<feature type="domain" description="DUF7580" evidence="2">
    <location>
        <begin position="189"/>
        <end position="526"/>
    </location>
</feature>
<name>G1XMX6_ARTOA</name>
<dbReference type="InterPro" id="IPR035994">
    <property type="entry name" value="Nucleoside_phosphorylase_sf"/>
</dbReference>
<dbReference type="eggNOG" id="KOG1840">
    <property type="taxonomic scope" value="Eukaryota"/>
</dbReference>